<gene>
    <name evidence="1" type="ORF">COT91_05220</name>
</gene>
<dbReference type="PANTHER" id="PTHR11669:SF8">
    <property type="entry name" value="DNA POLYMERASE III SUBUNIT DELTA"/>
    <property type="match status" value="1"/>
</dbReference>
<dbReference type="Gene3D" id="3.40.50.300">
    <property type="entry name" value="P-loop containing nucleotide triphosphate hydrolases"/>
    <property type="match status" value="1"/>
</dbReference>
<dbReference type="AlphaFoldDB" id="A0A2H0VC75"/>
<dbReference type="GO" id="GO:0006261">
    <property type="term" value="P:DNA-templated DNA replication"/>
    <property type="evidence" value="ECO:0007669"/>
    <property type="project" value="TreeGrafter"/>
</dbReference>
<comment type="caution">
    <text evidence="1">The sequence shown here is derived from an EMBL/GenBank/DDBJ whole genome shotgun (WGS) entry which is preliminary data.</text>
</comment>
<dbReference type="Pfam" id="PF13177">
    <property type="entry name" value="DNA_pol3_delta2"/>
    <property type="match status" value="1"/>
</dbReference>
<name>A0A2H0VC75_9BACT</name>
<proteinExistence type="predicted"/>
<evidence type="ECO:0000313" key="1">
    <source>
        <dbReference type="EMBL" id="PIR96717.1"/>
    </source>
</evidence>
<dbReference type="SUPFAM" id="SSF52540">
    <property type="entry name" value="P-loop containing nucleoside triphosphate hydrolases"/>
    <property type="match status" value="1"/>
</dbReference>
<reference evidence="2" key="1">
    <citation type="submission" date="2017-09" db="EMBL/GenBank/DDBJ databases">
        <title>Depth-based differentiation of microbial function through sediment-hosted aquifers and enrichment of novel symbionts in the deep terrestrial subsurface.</title>
        <authorList>
            <person name="Probst A.J."/>
            <person name="Ladd B."/>
            <person name="Jarett J.K."/>
            <person name="Geller-Mcgrath D.E."/>
            <person name="Sieber C.M.K."/>
            <person name="Emerson J.B."/>
            <person name="Anantharaman K."/>
            <person name="Thomas B.C."/>
            <person name="Malmstrom R."/>
            <person name="Stieglmeier M."/>
            <person name="Klingl A."/>
            <person name="Woyke T."/>
            <person name="Ryan C.M."/>
            <person name="Banfield J.F."/>
        </authorList>
    </citation>
    <scope>NUCLEOTIDE SEQUENCE [LARGE SCALE GENOMIC DNA]</scope>
</reference>
<dbReference type="EMBL" id="PFAJ01000068">
    <property type="protein sequence ID" value="PIR96717.1"/>
    <property type="molecule type" value="Genomic_DNA"/>
</dbReference>
<accession>A0A2H0VC75</accession>
<dbReference type="Proteomes" id="UP000230557">
    <property type="component" value="Unassembled WGS sequence"/>
</dbReference>
<organism evidence="1 2">
    <name type="scientific">Candidatus Doudnabacteria bacterium CG10_big_fil_rev_8_21_14_0_10_41_10</name>
    <dbReference type="NCBI Taxonomy" id="1974551"/>
    <lineage>
        <taxon>Bacteria</taxon>
        <taxon>Candidatus Doudnaibacteriota</taxon>
    </lineage>
</organism>
<evidence type="ECO:0008006" key="3">
    <source>
        <dbReference type="Google" id="ProtNLM"/>
    </source>
</evidence>
<dbReference type="PANTHER" id="PTHR11669">
    <property type="entry name" value="REPLICATION FACTOR C / DNA POLYMERASE III GAMMA-TAU SUBUNIT"/>
    <property type="match status" value="1"/>
</dbReference>
<evidence type="ECO:0000313" key="2">
    <source>
        <dbReference type="Proteomes" id="UP000230557"/>
    </source>
</evidence>
<sequence length="331" mass="38057">MIRRFFSKFLYFSCYYGMISFSQPKSMIEKSKINVNWKVIGHAQQKLYLESAFFGNRLTHSYLFSGPPHVGKTALALDFARLLNCENGNLCGKCLACVNPVEIFSELIVIDKDTEIKIDEIRSLKRDLALKPLSGQKKVAIIANAENLNRESANSLLKFLEEPQKDNFFILTTAAVGFLPQTIVSRVQKINFSPNSKQETEKHLNSLDISKAITKQVLELAPNKIGLANILSKNIEELERWRQQDMELDDLFSQSVFERMQYTSQISKLETQQIVNIFKTWLILSESRLRQTKQKDMKAQTDFIKALNTALMHFKSNLNKRLVLDNFVLSF</sequence>
<dbReference type="InterPro" id="IPR050238">
    <property type="entry name" value="DNA_Rep/Repair_Clamp_Loader"/>
</dbReference>
<protein>
    <recommendedName>
        <fullName evidence="3">DNA polymerase III subunit delta</fullName>
    </recommendedName>
</protein>
<dbReference type="InterPro" id="IPR027417">
    <property type="entry name" value="P-loop_NTPase"/>
</dbReference>